<name>A7N7L5_VIBC1</name>
<reference evidence="1 2" key="1">
    <citation type="submission" date="2007-08" db="EMBL/GenBank/DDBJ databases">
        <authorList>
            <consortium name="The Vibrio harveyi Genome Sequencing Project"/>
            <person name="Bassler B."/>
            <person name="Clifton S.W."/>
            <person name="Fulton L."/>
            <person name="Delehaunty K."/>
            <person name="Fronick C."/>
            <person name="Harrison M."/>
            <person name="Markivic C."/>
            <person name="Fulton R."/>
            <person name="Tin-Wollam A.-M."/>
            <person name="Shah N."/>
            <person name="Pepin K."/>
            <person name="Nash W."/>
            <person name="Thiruvilangam P."/>
            <person name="Bhonagiri V."/>
            <person name="Waters C."/>
            <person name="Tu K.C."/>
            <person name="Irgon J."/>
            <person name="Wilson R.K."/>
        </authorList>
    </citation>
    <scope>NUCLEOTIDE SEQUENCE [LARGE SCALE GENOMIC DNA]</scope>
    <source>
        <strain evidence="2">ATCC BAA-1116 / BB120</strain>
    </source>
</reference>
<proteinExistence type="predicted"/>
<dbReference type="AlphaFoldDB" id="A7N7L5"/>
<sequence>MRVFLVIMTAVTVVVLVAVVSTFADVISWTDEIIAAINHLGLTNWTVFFHYNLPQ</sequence>
<evidence type="ECO:0000313" key="2">
    <source>
        <dbReference type="Proteomes" id="UP000008152"/>
    </source>
</evidence>
<evidence type="ECO:0000313" key="1">
    <source>
        <dbReference type="EMBL" id="ABU74989.1"/>
    </source>
</evidence>
<protein>
    <submittedName>
        <fullName evidence="1">Uncharacterized protein</fullName>
    </submittedName>
</protein>
<accession>A7N7L5</accession>
<organism evidence="1 2">
    <name type="scientific">Vibrio campbellii (strain ATCC BAA-1116)</name>
    <dbReference type="NCBI Taxonomy" id="2902295"/>
    <lineage>
        <taxon>Bacteria</taxon>
        <taxon>Pseudomonadati</taxon>
        <taxon>Pseudomonadota</taxon>
        <taxon>Gammaproteobacteria</taxon>
        <taxon>Vibrionales</taxon>
        <taxon>Vibrionaceae</taxon>
        <taxon>Vibrio</taxon>
    </lineage>
</organism>
<dbReference type="KEGG" id="vha:VIBHAR_07117"/>
<dbReference type="EMBL" id="CP000790">
    <property type="protein sequence ID" value="ABU74989.1"/>
    <property type="molecule type" value="Genomic_DNA"/>
</dbReference>
<gene>
    <name evidence="1" type="ordered locus">VIBHAR_07117</name>
</gene>
<dbReference type="Proteomes" id="UP000008152">
    <property type="component" value="Chromosome II"/>
</dbReference>